<comment type="caution">
    <text evidence="4">The sequence shown here is derived from an EMBL/GenBank/DDBJ whole genome shotgun (WGS) entry which is preliminary data.</text>
</comment>
<sequence>MSVGDIAALIAAISFAVLSGFMIYPLIRLGKMFNQIAQTVKESGEHALPAIDESVTTVKQVNKTLEDVNAVTDAARTTATNVGALTDLYGAFLGKPIIKIAAAGYALKDTINAFFNKPTVPTDFSESSARHAANSGESSESKGE</sequence>
<dbReference type="GeneID" id="45577016"/>
<protein>
    <submittedName>
        <fullName evidence="4">DUF948 domain-containing protein</fullName>
    </submittedName>
</protein>
<evidence type="ECO:0000313" key="4">
    <source>
        <dbReference type="EMBL" id="MDK7063831.1"/>
    </source>
</evidence>
<name>A0A0J8FA98_GARVA</name>
<evidence type="ECO:0000313" key="5">
    <source>
        <dbReference type="Proteomes" id="UP001237784"/>
    </source>
</evidence>
<dbReference type="RefSeq" id="WP_004113368.1">
    <property type="nucleotide sequence ID" value="NZ_CP033836.1"/>
</dbReference>
<dbReference type="OMA" id="FGYGVRK"/>
<evidence type="ECO:0000313" key="6">
    <source>
        <dbReference type="Proteomes" id="UP001240561"/>
    </source>
</evidence>
<proteinExistence type="predicted"/>
<dbReference type="EMBL" id="JASOGJ010000005">
    <property type="protein sequence ID" value="MDK6695826.1"/>
    <property type="molecule type" value="Genomic_DNA"/>
</dbReference>
<keyword evidence="2" id="KW-1133">Transmembrane helix</keyword>
<reference evidence="4 6" key="1">
    <citation type="submission" date="2023-05" db="EMBL/GenBank/DDBJ databases">
        <title>Cataloging the Phylogenetic Diversity of Human Bladder Bacteria.</title>
        <authorList>
            <person name="Du J."/>
        </authorList>
    </citation>
    <scope>NUCLEOTIDE SEQUENCE</scope>
    <source>
        <strain evidence="4">UMB6789</strain>
        <strain evidence="3 6">UMB9230</strain>
    </source>
</reference>
<keyword evidence="2" id="KW-0472">Membrane</keyword>
<dbReference type="Proteomes" id="UP001240561">
    <property type="component" value="Unassembled WGS sequence"/>
</dbReference>
<feature type="region of interest" description="Disordered" evidence="1">
    <location>
        <begin position="121"/>
        <end position="144"/>
    </location>
</feature>
<dbReference type="Pfam" id="PF06103">
    <property type="entry name" value="DUF948"/>
    <property type="match status" value="1"/>
</dbReference>
<organism evidence="4 5">
    <name type="scientific">Gardnerella vaginalis</name>
    <dbReference type="NCBI Taxonomy" id="2702"/>
    <lineage>
        <taxon>Bacteria</taxon>
        <taxon>Bacillati</taxon>
        <taxon>Actinomycetota</taxon>
        <taxon>Actinomycetes</taxon>
        <taxon>Bifidobacteriales</taxon>
        <taxon>Bifidobacteriaceae</taxon>
        <taxon>Gardnerella</taxon>
    </lineage>
</organism>
<gene>
    <name evidence="3" type="ORF">QP177_04510</name>
    <name evidence="4" type="ORF">QP372_04790</name>
</gene>
<dbReference type="InterPro" id="IPR009293">
    <property type="entry name" value="UPF0478"/>
</dbReference>
<keyword evidence="2" id="KW-0812">Transmembrane</keyword>
<evidence type="ECO:0000256" key="2">
    <source>
        <dbReference type="SAM" id="Phobius"/>
    </source>
</evidence>
<dbReference type="EMBL" id="JASOME010000004">
    <property type="protein sequence ID" value="MDK7063831.1"/>
    <property type="molecule type" value="Genomic_DNA"/>
</dbReference>
<dbReference type="AlphaFoldDB" id="A0A0J8FA98"/>
<feature type="transmembrane region" description="Helical" evidence="2">
    <location>
        <begin position="6"/>
        <end position="27"/>
    </location>
</feature>
<evidence type="ECO:0000313" key="3">
    <source>
        <dbReference type="EMBL" id="MDK6695826.1"/>
    </source>
</evidence>
<evidence type="ECO:0000256" key="1">
    <source>
        <dbReference type="SAM" id="MobiDB-lite"/>
    </source>
</evidence>
<accession>A0A0J8FA98</accession>
<dbReference type="Proteomes" id="UP001237784">
    <property type="component" value="Unassembled WGS sequence"/>
</dbReference>